<dbReference type="Pfam" id="PF00122">
    <property type="entry name" value="E1-E2_ATPase"/>
    <property type="match status" value="1"/>
</dbReference>
<dbReference type="InterPro" id="IPR044492">
    <property type="entry name" value="P_typ_ATPase_HD_dom"/>
</dbReference>
<dbReference type="PROSITE" id="PS00154">
    <property type="entry name" value="ATPASE_E1_E2"/>
    <property type="match status" value="1"/>
</dbReference>
<keyword evidence="6 10" id="KW-1133">Transmembrane helix</keyword>
<dbReference type="InterPro" id="IPR008250">
    <property type="entry name" value="ATPase_P-typ_transduc_dom_A_sf"/>
</dbReference>
<dbReference type="SUPFAM" id="SSF81653">
    <property type="entry name" value="Calcium ATPase, transduction domain A"/>
    <property type="match status" value="1"/>
</dbReference>
<reference evidence="14" key="1">
    <citation type="journal article" date="2019" name="Int. J. Syst. Evol. Microbiol.">
        <title>The Global Catalogue of Microorganisms (GCM) 10K type strain sequencing project: providing services to taxonomists for standard genome sequencing and annotation.</title>
        <authorList>
            <consortium name="The Broad Institute Genomics Platform"/>
            <consortium name="The Broad Institute Genome Sequencing Center for Infectious Disease"/>
            <person name="Wu L."/>
            <person name="Ma J."/>
        </authorList>
    </citation>
    <scope>NUCLEOTIDE SEQUENCE [LARGE SCALE GENOMIC DNA]</scope>
    <source>
        <strain evidence="14">JCM 17925</strain>
    </source>
</reference>
<feature type="transmembrane region" description="Helical" evidence="10">
    <location>
        <begin position="43"/>
        <end position="64"/>
    </location>
</feature>
<comment type="catalytic activity">
    <reaction evidence="9">
        <text>Zn(2+)(in) + ATP + H2O = Zn(2+)(out) + ADP + phosphate + H(+)</text>
        <dbReference type="Rhea" id="RHEA:20621"/>
        <dbReference type="ChEBI" id="CHEBI:15377"/>
        <dbReference type="ChEBI" id="CHEBI:15378"/>
        <dbReference type="ChEBI" id="CHEBI:29105"/>
        <dbReference type="ChEBI" id="CHEBI:30616"/>
        <dbReference type="ChEBI" id="CHEBI:43474"/>
        <dbReference type="ChEBI" id="CHEBI:456216"/>
        <dbReference type="EC" id="7.2.2.12"/>
    </reaction>
</comment>
<feature type="domain" description="P-type ATPase A" evidence="12">
    <location>
        <begin position="160"/>
        <end position="259"/>
    </location>
</feature>
<dbReference type="PRINTS" id="PR00119">
    <property type="entry name" value="CATATPASE"/>
</dbReference>
<dbReference type="Gene3D" id="3.40.1110.10">
    <property type="entry name" value="Calcium-transporting ATPase, cytoplasmic domain N"/>
    <property type="match status" value="1"/>
</dbReference>
<dbReference type="InterPro" id="IPR001757">
    <property type="entry name" value="P_typ_ATPase"/>
</dbReference>
<dbReference type="Pfam" id="PF00702">
    <property type="entry name" value="Hydrolase"/>
    <property type="match status" value="1"/>
</dbReference>
<feature type="transmembrane region" description="Helical" evidence="10">
    <location>
        <begin position="76"/>
        <end position="93"/>
    </location>
</feature>
<evidence type="ECO:0000256" key="4">
    <source>
        <dbReference type="ARBA" id="ARBA00022723"/>
    </source>
</evidence>
<dbReference type="SFLD" id="SFLDS00003">
    <property type="entry name" value="Haloacid_Dehalogenase"/>
    <property type="match status" value="1"/>
</dbReference>
<comment type="caution">
    <text evidence="13">The sequence shown here is derived from an EMBL/GenBank/DDBJ whole genome shotgun (WGS) entry which is preliminary data.</text>
</comment>
<dbReference type="InterPro" id="IPR051014">
    <property type="entry name" value="Cation_Transport_ATPase_IB"/>
</dbReference>
<gene>
    <name evidence="13" type="ORF">GCM10023187_14010</name>
</gene>
<name>A0ABP8K4V0_9BACT</name>
<keyword evidence="14" id="KW-1185">Reference proteome</keyword>
<feature type="transmembrane region" description="Helical" evidence="10">
    <location>
        <begin position="278"/>
        <end position="298"/>
    </location>
</feature>
<dbReference type="PANTHER" id="PTHR48085:SF5">
    <property type="entry name" value="CADMIUM_ZINC-TRANSPORTING ATPASE HMA4-RELATED"/>
    <property type="match status" value="1"/>
</dbReference>
<evidence type="ECO:0000313" key="13">
    <source>
        <dbReference type="EMBL" id="GAA4400626.1"/>
    </source>
</evidence>
<dbReference type="InterPro" id="IPR023214">
    <property type="entry name" value="HAD_sf"/>
</dbReference>
<dbReference type="PANTHER" id="PTHR48085">
    <property type="entry name" value="CADMIUM/ZINC-TRANSPORTING ATPASE HMA2-RELATED"/>
    <property type="match status" value="1"/>
</dbReference>
<keyword evidence="10" id="KW-1003">Cell membrane</keyword>
<evidence type="ECO:0000256" key="7">
    <source>
        <dbReference type="ARBA" id="ARBA00023136"/>
    </source>
</evidence>
<comment type="subcellular location">
    <subcellularLocation>
        <location evidence="10">Cell membrane</location>
    </subcellularLocation>
    <subcellularLocation>
        <location evidence="1">Membrane</location>
    </subcellularLocation>
</comment>
<dbReference type="SFLD" id="SFLDG00002">
    <property type="entry name" value="C1.7:_P-type_atpase_like"/>
    <property type="match status" value="1"/>
</dbReference>
<keyword evidence="4 10" id="KW-0479">Metal-binding</keyword>
<dbReference type="NCBIfam" id="TIGR01525">
    <property type="entry name" value="ATPase-IB_hvy"/>
    <property type="match status" value="1"/>
</dbReference>
<evidence type="ECO:0000256" key="2">
    <source>
        <dbReference type="ARBA" id="ARBA00006024"/>
    </source>
</evidence>
<dbReference type="SUPFAM" id="SSF56784">
    <property type="entry name" value="HAD-like"/>
    <property type="match status" value="1"/>
</dbReference>
<dbReference type="Proteomes" id="UP001500936">
    <property type="component" value="Unassembled WGS sequence"/>
</dbReference>
<dbReference type="NCBIfam" id="TIGR01494">
    <property type="entry name" value="ATPase_P-type"/>
    <property type="match status" value="1"/>
</dbReference>
<dbReference type="SUPFAM" id="SSF81665">
    <property type="entry name" value="Calcium ATPase, transmembrane domain M"/>
    <property type="match status" value="1"/>
</dbReference>
<organism evidence="13 14">
    <name type="scientific">Nibrella viscosa</name>
    <dbReference type="NCBI Taxonomy" id="1084524"/>
    <lineage>
        <taxon>Bacteria</taxon>
        <taxon>Pseudomonadati</taxon>
        <taxon>Bacteroidota</taxon>
        <taxon>Cytophagia</taxon>
        <taxon>Cytophagales</taxon>
        <taxon>Spirosomataceae</taxon>
        <taxon>Nibrella</taxon>
    </lineage>
</organism>
<evidence type="ECO:0000256" key="6">
    <source>
        <dbReference type="ARBA" id="ARBA00022989"/>
    </source>
</evidence>
<evidence type="ECO:0000313" key="14">
    <source>
        <dbReference type="Proteomes" id="UP001500936"/>
    </source>
</evidence>
<comment type="similarity">
    <text evidence="2 10">Belongs to the cation transport ATPase (P-type) (TC 3.A.3) family. Type IB subfamily.</text>
</comment>
<dbReference type="InterPro" id="IPR023298">
    <property type="entry name" value="ATPase_P-typ_TM_dom_sf"/>
</dbReference>
<dbReference type="InterPro" id="IPR018303">
    <property type="entry name" value="ATPase_P-typ_P_site"/>
</dbReference>
<dbReference type="PRINTS" id="PR00120">
    <property type="entry name" value="HATPASE"/>
</dbReference>
<feature type="transmembrane region" description="Helical" evidence="10">
    <location>
        <begin position="613"/>
        <end position="633"/>
    </location>
</feature>
<evidence type="ECO:0000256" key="3">
    <source>
        <dbReference type="ARBA" id="ARBA00022692"/>
    </source>
</evidence>
<accession>A0ABP8K4V0</accession>
<sequence length="666" mass="71496">MTPQDDHDHNHDALEVVTDAPKPGSVKTPAPAAGGAGQSWRTYLPAIISFVLLLAGIALDNVAAEDLRASVWHDPWRFVWYLAAYWPVGWPVLRRAWSRIRNKDVFTEFFLMGVATIGAFLIGEYPEGVAVMLFYTIGELFQDAAVMRARRSIKALLDVRPDTVTVLRNGRVTEVKAATVAIGETIQVKPGEKVGLDGTMRSENGSFNTAALTGESVPRTIQQGEEVLAGMINRQSLVEMQVTTAYQNSKLSRILKMVQEATGRKAQTQQFIARFAKIYTPIICALAVLITVVPYFFVENYVLREWLYRGLVFLVIGCPCALVVSIPLGYFGGIGAGSRQGILFKGSVFLDLMTQLKTVVMDKTGTLTKGVFRVQAVKPQPGIDSGELIRLTAALESKSTHPVATAILAYAANAYQSIPVTAVEEIAGHGLKGSVAGKEVLAGNAKLLRKFGVAFDEALTQIPFTIVMVAINGQFAGYVTIADEVKADAAAAVQDLHRLGIRTIMLSGDKSAVVQAVARQVGVDQAFGDLLPEDKVAHVEQLKAEWATTSKNKLAFVGDGVNDAPVIALADVGMAMGGLGSDATVETADVVIQTDQPSKIATAVKIGRATRRVVWQNITLSLVVKAIVLLLGAGGIATMWEAVFADVGVAMLAILNAVRVQRLNVN</sequence>
<dbReference type="EC" id="7.2.2.12" evidence="8"/>
<keyword evidence="10" id="KW-0547">Nucleotide-binding</keyword>
<dbReference type="RefSeq" id="WP_345265355.1">
    <property type="nucleotide sequence ID" value="NZ_BAABHB010000002.1"/>
</dbReference>
<evidence type="ECO:0000256" key="9">
    <source>
        <dbReference type="ARBA" id="ARBA00047308"/>
    </source>
</evidence>
<dbReference type="InterPro" id="IPR059000">
    <property type="entry name" value="ATPase_P-type_domA"/>
</dbReference>
<dbReference type="NCBIfam" id="TIGR01512">
    <property type="entry name" value="ATPase-IB2_Cd"/>
    <property type="match status" value="1"/>
</dbReference>
<dbReference type="InterPro" id="IPR036412">
    <property type="entry name" value="HAD-like_sf"/>
</dbReference>
<evidence type="ECO:0000256" key="1">
    <source>
        <dbReference type="ARBA" id="ARBA00004370"/>
    </source>
</evidence>
<evidence type="ECO:0000259" key="12">
    <source>
        <dbReference type="Pfam" id="PF00122"/>
    </source>
</evidence>
<feature type="transmembrane region" description="Helical" evidence="10">
    <location>
        <begin position="639"/>
        <end position="658"/>
    </location>
</feature>
<keyword evidence="5" id="KW-1278">Translocase</keyword>
<dbReference type="Gene3D" id="2.70.150.10">
    <property type="entry name" value="Calcium-transporting ATPase, cytoplasmic transduction domain A"/>
    <property type="match status" value="1"/>
</dbReference>
<keyword evidence="10" id="KW-0067">ATP-binding</keyword>
<dbReference type="SFLD" id="SFLDF00027">
    <property type="entry name" value="p-type_atpase"/>
    <property type="match status" value="1"/>
</dbReference>
<proteinExistence type="inferred from homology"/>
<evidence type="ECO:0000256" key="8">
    <source>
        <dbReference type="ARBA" id="ARBA00039097"/>
    </source>
</evidence>
<keyword evidence="7 10" id="KW-0472">Membrane</keyword>
<dbReference type="InterPro" id="IPR023299">
    <property type="entry name" value="ATPase_P-typ_cyto_dom_N"/>
</dbReference>
<keyword evidence="3 10" id="KW-0812">Transmembrane</keyword>
<dbReference type="Gene3D" id="3.40.50.1000">
    <property type="entry name" value="HAD superfamily/HAD-like"/>
    <property type="match status" value="1"/>
</dbReference>
<feature type="region of interest" description="Disordered" evidence="11">
    <location>
        <begin position="16"/>
        <end position="36"/>
    </location>
</feature>
<dbReference type="EMBL" id="BAABHB010000002">
    <property type="protein sequence ID" value="GAA4400626.1"/>
    <property type="molecule type" value="Genomic_DNA"/>
</dbReference>
<evidence type="ECO:0000256" key="11">
    <source>
        <dbReference type="SAM" id="MobiDB-lite"/>
    </source>
</evidence>
<dbReference type="InterPro" id="IPR027256">
    <property type="entry name" value="P-typ_ATPase_IB"/>
</dbReference>
<feature type="transmembrane region" description="Helical" evidence="10">
    <location>
        <begin position="310"/>
        <end position="331"/>
    </location>
</feature>
<evidence type="ECO:0000256" key="10">
    <source>
        <dbReference type="RuleBase" id="RU362081"/>
    </source>
</evidence>
<evidence type="ECO:0000256" key="5">
    <source>
        <dbReference type="ARBA" id="ARBA00022967"/>
    </source>
</evidence>
<protein>
    <recommendedName>
        <fullName evidence="8">P-type Zn(2+) transporter</fullName>
        <ecNumber evidence="8">7.2.2.12</ecNumber>
    </recommendedName>
</protein>